<evidence type="ECO:0000256" key="4">
    <source>
        <dbReference type="ARBA" id="ARBA00022723"/>
    </source>
</evidence>
<dbReference type="InterPro" id="IPR016166">
    <property type="entry name" value="FAD-bd_PCMH"/>
</dbReference>
<reference evidence="13 14" key="1">
    <citation type="submission" date="2016-07" db="EMBL/GenBank/DDBJ databases">
        <title>Draft genome sequence of Prauserella sp. YIM 121212, isolated from alkaline soil.</title>
        <authorList>
            <person name="Ruckert C."/>
            <person name="Albersmeier A."/>
            <person name="Jiang C.-L."/>
            <person name="Jiang Y."/>
            <person name="Kalinowski J."/>
            <person name="Schneider O."/>
            <person name="Winkler A."/>
            <person name="Zotchev S.B."/>
        </authorList>
    </citation>
    <scope>NUCLEOTIDE SEQUENCE [LARGE SCALE GENOMIC DNA]</scope>
    <source>
        <strain evidence="13 14">YIM 121212</strain>
    </source>
</reference>
<dbReference type="SUPFAM" id="SSF46548">
    <property type="entry name" value="alpha-helical ferredoxin"/>
    <property type="match status" value="1"/>
</dbReference>
<dbReference type="GO" id="GO:1903457">
    <property type="term" value="P:lactate catabolic process"/>
    <property type="evidence" value="ECO:0007669"/>
    <property type="project" value="TreeGrafter"/>
</dbReference>
<dbReference type="RefSeq" id="WP_110343499.1">
    <property type="nucleotide sequence ID" value="NZ_JBHVKT010000003.1"/>
</dbReference>
<dbReference type="SUPFAM" id="SSF56176">
    <property type="entry name" value="FAD-binding/transporter-associated domain-like"/>
    <property type="match status" value="1"/>
</dbReference>
<dbReference type="InterPro" id="IPR016169">
    <property type="entry name" value="FAD-bd_PCMH_sub2"/>
</dbReference>
<dbReference type="PROSITE" id="PS00198">
    <property type="entry name" value="4FE4S_FER_1"/>
    <property type="match status" value="1"/>
</dbReference>
<dbReference type="InterPro" id="IPR016164">
    <property type="entry name" value="FAD-linked_Oxase-like_C"/>
</dbReference>
<evidence type="ECO:0000256" key="6">
    <source>
        <dbReference type="ARBA" id="ARBA00022946"/>
    </source>
</evidence>
<dbReference type="SUPFAM" id="SSF55103">
    <property type="entry name" value="FAD-linked oxidases, C-terminal domain"/>
    <property type="match status" value="1"/>
</dbReference>
<comment type="similarity">
    <text evidence="2">Belongs to the FAD-binding oxidoreductase/transferase type 4 family.</text>
</comment>
<keyword evidence="5" id="KW-0274">FAD</keyword>
<evidence type="ECO:0000256" key="2">
    <source>
        <dbReference type="ARBA" id="ARBA00008000"/>
    </source>
</evidence>
<dbReference type="PROSITE" id="PS51387">
    <property type="entry name" value="FAD_PCMH"/>
    <property type="match status" value="1"/>
</dbReference>
<dbReference type="GO" id="GO:0051536">
    <property type="term" value="F:iron-sulfur cluster binding"/>
    <property type="evidence" value="ECO:0007669"/>
    <property type="project" value="UniProtKB-KW"/>
</dbReference>
<dbReference type="InterPro" id="IPR016171">
    <property type="entry name" value="Vanillyl_alc_oxidase_C-sub2"/>
</dbReference>
<sequence>MTPAAESGPESLAWLRGAVRDDTAVRDRLTDRLAYAHDASHFRLTPRAVVMASTAGEVGRVFTAAGEAGVPVAFRSGGTSLSGQAGTDGVLIDTRRHFRDIEVLDDGARVRVGPGATVRQVNARLARWGRKLGPDPASEVACTVGGVVANNSSGMACGTWANSYATLESLRLVLPSGTELDTGAPDADEQLRAREPELHAGLLRLRDRLRGDSVLRDRVARQFSMKNTMGYGLNSFLDHDSASDILAHLVVGSEGTLAFVSSIVLRTVPLLGHARTGLLVFEDLAAATAALPELVATGPATVELLDATSLRVGQRADRADATLKALAVDRHAALLVEYQADTAAEADGLVDAAQGTLGLIPTIVPAALSADPAQRAAHWHVRKGLYAMVAEARPAGTTALLEDIVVPVPELLPTCEALTALFDRHDYRDSVIFGHAKDGNIHFMLTERLGDGVPLDRFARFTDDMVDLVLGRGGSLKAEHGTGRMMAPFVRRQYGDELYEMMREVKRLCDPRGLLNPGVVLSDDADAHLRALKSAPPVEDEVDRCVECGFCEPVCPSRDLTTTPRQRIVLRREIERARRDGDRETYEALVAEYDYDATQTCAVDGMCQTTCPVTINTGDLVRRLRAEQTGRVADSAWAAAARHWDLGTRTAARALDAAARLPLPLVTKANHAARSLAGPDTVPLWSPELPGGGQRRRIVRDPDRSPSAILFSSCTGTMFGSAGLGSAEALQRLCERAGLALGTPDDLPQLCCGTPWKSKGLTRGYDTMAAKVLPALWDASRQGELPVVSDAASCTEGLRHLVANAGEPYRRLQVVDAVEFTATTLLPLLTVTAKAGSVALHPTCSATRLGIDTHLRSVAAAVAGNVVVPDEWNCCGFAGDRGLLHPELTASATARQAAELAEGAGQSGGHDAHVSCNRTCELGMTRATGHTYEHLIELVERATRPDTE</sequence>
<dbReference type="EMBL" id="MASU01000019">
    <property type="protein sequence ID" value="PXY18768.1"/>
    <property type="molecule type" value="Genomic_DNA"/>
</dbReference>
<dbReference type="Gene3D" id="3.30.465.10">
    <property type="match status" value="1"/>
</dbReference>
<dbReference type="PANTHER" id="PTHR11748">
    <property type="entry name" value="D-LACTATE DEHYDROGENASE"/>
    <property type="match status" value="1"/>
</dbReference>
<keyword evidence="14" id="KW-1185">Reference proteome</keyword>
<evidence type="ECO:0000313" key="14">
    <source>
        <dbReference type="Proteomes" id="UP000247892"/>
    </source>
</evidence>
<keyword evidence="3" id="KW-0285">Flavoprotein</keyword>
<dbReference type="GO" id="GO:0071949">
    <property type="term" value="F:FAD binding"/>
    <property type="evidence" value="ECO:0007669"/>
    <property type="project" value="InterPro"/>
</dbReference>
<dbReference type="InterPro" id="IPR017900">
    <property type="entry name" value="4Fe4S_Fe_S_CS"/>
</dbReference>
<proteinExistence type="inferred from homology"/>
<accession>A0A318LAM0</accession>
<dbReference type="Pfam" id="PF01565">
    <property type="entry name" value="FAD_binding_4"/>
    <property type="match status" value="1"/>
</dbReference>
<dbReference type="Pfam" id="PF02754">
    <property type="entry name" value="CCG"/>
    <property type="match status" value="1"/>
</dbReference>
<comment type="cofactor">
    <cofactor evidence="1">
        <name>FAD</name>
        <dbReference type="ChEBI" id="CHEBI:57692"/>
    </cofactor>
</comment>
<protein>
    <recommendedName>
        <fullName evidence="10">D-lactate dehydrogenase (cytochrome)</fullName>
        <ecNumber evidence="10">1.1.2.4</ecNumber>
    </recommendedName>
</protein>
<gene>
    <name evidence="13" type="ORF">BA062_34770</name>
</gene>
<dbReference type="InterPro" id="IPR036318">
    <property type="entry name" value="FAD-bd_PCMH-like_sf"/>
</dbReference>
<evidence type="ECO:0000259" key="12">
    <source>
        <dbReference type="PROSITE" id="PS51387"/>
    </source>
</evidence>
<dbReference type="Gene3D" id="3.30.70.2740">
    <property type="match status" value="1"/>
</dbReference>
<keyword evidence="4" id="KW-0479">Metal-binding</keyword>
<evidence type="ECO:0000256" key="3">
    <source>
        <dbReference type="ARBA" id="ARBA00022630"/>
    </source>
</evidence>
<dbReference type="GO" id="GO:0004458">
    <property type="term" value="F:D-lactate dehydrogenase (cytochrome) activity"/>
    <property type="evidence" value="ECO:0007669"/>
    <property type="project" value="UniProtKB-EC"/>
</dbReference>
<evidence type="ECO:0000256" key="5">
    <source>
        <dbReference type="ARBA" id="ARBA00022827"/>
    </source>
</evidence>
<evidence type="ECO:0000313" key="13">
    <source>
        <dbReference type="EMBL" id="PXY18768.1"/>
    </source>
</evidence>
<dbReference type="GO" id="GO:0046872">
    <property type="term" value="F:metal ion binding"/>
    <property type="evidence" value="ECO:0007669"/>
    <property type="project" value="UniProtKB-KW"/>
</dbReference>
<name>A0A318LAM0_9PSEU</name>
<dbReference type="OrthoDB" id="9770306at2"/>
<feature type="domain" description="4Fe-4S ferredoxin-type" evidence="11">
    <location>
        <begin position="535"/>
        <end position="565"/>
    </location>
</feature>
<evidence type="ECO:0000256" key="1">
    <source>
        <dbReference type="ARBA" id="ARBA00001974"/>
    </source>
</evidence>
<evidence type="ECO:0000256" key="8">
    <source>
        <dbReference type="ARBA" id="ARBA00023004"/>
    </source>
</evidence>
<dbReference type="Pfam" id="PF13183">
    <property type="entry name" value="Fer4_8"/>
    <property type="match status" value="1"/>
</dbReference>
<evidence type="ECO:0000256" key="7">
    <source>
        <dbReference type="ARBA" id="ARBA00023002"/>
    </source>
</evidence>
<keyword evidence="8" id="KW-0408">Iron</keyword>
<dbReference type="InterPro" id="IPR016167">
    <property type="entry name" value="FAD-bd_PCMH_sub1"/>
</dbReference>
<dbReference type="InterPro" id="IPR017896">
    <property type="entry name" value="4Fe4S_Fe-S-bd"/>
</dbReference>
<dbReference type="GO" id="GO:0008720">
    <property type="term" value="F:D-lactate dehydrogenase (NAD+) activity"/>
    <property type="evidence" value="ECO:0007669"/>
    <property type="project" value="TreeGrafter"/>
</dbReference>
<keyword evidence="7" id="KW-0560">Oxidoreductase</keyword>
<dbReference type="EC" id="1.1.2.4" evidence="10"/>
<evidence type="ECO:0000256" key="10">
    <source>
        <dbReference type="ARBA" id="ARBA00038897"/>
    </source>
</evidence>
<feature type="domain" description="FAD-binding PCMH-type" evidence="12">
    <location>
        <begin position="42"/>
        <end position="270"/>
    </location>
</feature>
<organism evidence="13 14">
    <name type="scientific">Prauserella flavalba</name>
    <dbReference type="NCBI Taxonomy" id="1477506"/>
    <lineage>
        <taxon>Bacteria</taxon>
        <taxon>Bacillati</taxon>
        <taxon>Actinomycetota</taxon>
        <taxon>Actinomycetes</taxon>
        <taxon>Pseudonocardiales</taxon>
        <taxon>Pseudonocardiaceae</taxon>
        <taxon>Prauserella</taxon>
    </lineage>
</organism>
<dbReference type="InterPro" id="IPR004017">
    <property type="entry name" value="Cys_rich_dom"/>
</dbReference>
<keyword evidence="9" id="KW-0411">Iron-sulfur</keyword>
<dbReference type="Gene3D" id="3.30.43.10">
    <property type="entry name" value="Uridine Diphospho-n-acetylenolpyruvylglucosamine Reductase, domain 2"/>
    <property type="match status" value="1"/>
</dbReference>
<evidence type="ECO:0000256" key="9">
    <source>
        <dbReference type="ARBA" id="ARBA00023014"/>
    </source>
</evidence>
<keyword evidence="6" id="KW-0809">Transit peptide</keyword>
<dbReference type="AlphaFoldDB" id="A0A318LAM0"/>
<dbReference type="InterPro" id="IPR006094">
    <property type="entry name" value="Oxid_FAD_bind_N"/>
</dbReference>
<dbReference type="Proteomes" id="UP000247892">
    <property type="component" value="Unassembled WGS sequence"/>
</dbReference>
<dbReference type="InterPro" id="IPR009051">
    <property type="entry name" value="Helical_ferredxn"/>
</dbReference>
<dbReference type="Gene3D" id="1.10.45.10">
    <property type="entry name" value="Vanillyl-alcohol Oxidase, Chain A, domain 4"/>
    <property type="match status" value="1"/>
</dbReference>
<dbReference type="PROSITE" id="PS51379">
    <property type="entry name" value="4FE4S_FER_2"/>
    <property type="match status" value="1"/>
</dbReference>
<dbReference type="Pfam" id="PF02913">
    <property type="entry name" value="FAD-oxidase_C"/>
    <property type="match status" value="1"/>
</dbReference>
<dbReference type="InterPro" id="IPR004113">
    <property type="entry name" value="FAD-bd_oxidored_4_C"/>
</dbReference>
<dbReference type="PANTHER" id="PTHR11748:SF111">
    <property type="entry name" value="D-LACTATE DEHYDROGENASE, MITOCHONDRIAL-RELATED"/>
    <property type="match status" value="1"/>
</dbReference>
<comment type="caution">
    <text evidence="13">The sequence shown here is derived from an EMBL/GenBank/DDBJ whole genome shotgun (WGS) entry which is preliminary data.</text>
</comment>
<evidence type="ECO:0000259" key="11">
    <source>
        <dbReference type="PROSITE" id="PS51379"/>
    </source>
</evidence>
<dbReference type="Gene3D" id="1.10.1060.10">
    <property type="entry name" value="Alpha-helical ferredoxin"/>
    <property type="match status" value="1"/>
</dbReference>